<dbReference type="Proteomes" id="UP000296706">
    <property type="component" value="Chromosome"/>
</dbReference>
<accession>A0A4D6HFU0</accession>
<dbReference type="GeneID" id="39848317"/>
<dbReference type="Gene3D" id="3.40.50.1010">
    <property type="entry name" value="5'-nuclease"/>
    <property type="match status" value="1"/>
</dbReference>
<sequence>MRLVVDANVLLSALITDAKTRELLVTLEPDLLTPEVIEDELEKYDDLIVEKSGMSMEKVSKFLDLLFQYIEIVPTEELVPEIDRADDALCDTDPDDVLYLACALARDAAIWSDDSDFEAQSLVSVYPTAAVVESFETK</sequence>
<keyword evidence="3" id="KW-1185">Reference proteome</keyword>
<dbReference type="KEGG" id="hsn:DV733_10600"/>
<dbReference type="STRING" id="1457250.GCA_000755225_00776"/>
<reference evidence="2 3" key="1">
    <citation type="journal article" date="2019" name="Nat. Commun.">
        <title>A new type of DNA phosphorothioation-based antiviral system in archaea.</title>
        <authorList>
            <person name="Xiong L."/>
            <person name="Liu S."/>
            <person name="Chen S."/>
            <person name="Xiao Y."/>
            <person name="Zhu B."/>
            <person name="Gao Y."/>
            <person name="Zhang Y."/>
            <person name="Chen B."/>
            <person name="Luo J."/>
            <person name="Deng Z."/>
            <person name="Chen X."/>
            <person name="Wang L."/>
            <person name="Chen S."/>
        </authorList>
    </citation>
    <scope>NUCLEOTIDE SEQUENCE [LARGE SCALE GENOMIC DNA]</scope>
    <source>
        <strain evidence="2 3">CBA1105</strain>
    </source>
</reference>
<dbReference type="EMBL" id="CP031310">
    <property type="protein sequence ID" value="QCC51657.1"/>
    <property type="molecule type" value="Genomic_DNA"/>
</dbReference>
<feature type="domain" description="PIN" evidence="1">
    <location>
        <begin position="4"/>
        <end position="118"/>
    </location>
</feature>
<proteinExistence type="predicted"/>
<dbReference type="InterPro" id="IPR029060">
    <property type="entry name" value="PIN-like_dom_sf"/>
</dbReference>
<evidence type="ECO:0000259" key="1">
    <source>
        <dbReference type="Pfam" id="PF10130"/>
    </source>
</evidence>
<evidence type="ECO:0000313" key="2">
    <source>
        <dbReference type="EMBL" id="QCC51657.1"/>
    </source>
</evidence>
<dbReference type="Pfam" id="PF10130">
    <property type="entry name" value="PIN_2"/>
    <property type="match status" value="1"/>
</dbReference>
<dbReference type="InterPro" id="IPR002716">
    <property type="entry name" value="PIN_dom"/>
</dbReference>
<dbReference type="AlphaFoldDB" id="A0A4D6HFU0"/>
<dbReference type="RefSeq" id="WP_049994730.1">
    <property type="nucleotide sequence ID" value="NZ_CP031310.1"/>
</dbReference>
<name>A0A4D6HFU0_9EURY</name>
<organism evidence="2 3">
    <name type="scientific">Halapricum salinum</name>
    <dbReference type="NCBI Taxonomy" id="1457250"/>
    <lineage>
        <taxon>Archaea</taxon>
        <taxon>Methanobacteriati</taxon>
        <taxon>Methanobacteriota</taxon>
        <taxon>Stenosarchaea group</taxon>
        <taxon>Halobacteria</taxon>
        <taxon>Halobacteriales</taxon>
        <taxon>Haloarculaceae</taxon>
        <taxon>Halapricum</taxon>
    </lineage>
</organism>
<evidence type="ECO:0000313" key="3">
    <source>
        <dbReference type="Proteomes" id="UP000296706"/>
    </source>
</evidence>
<dbReference type="OrthoDB" id="97388at2157"/>
<gene>
    <name evidence="2" type="ORF">DV733_10600</name>
</gene>
<dbReference type="SUPFAM" id="SSF88723">
    <property type="entry name" value="PIN domain-like"/>
    <property type="match status" value="1"/>
</dbReference>
<protein>
    <submittedName>
        <fullName evidence="2">PIN domain-containing protein</fullName>
    </submittedName>
</protein>